<evidence type="ECO:0000256" key="1">
    <source>
        <dbReference type="SAM" id="MobiDB-lite"/>
    </source>
</evidence>
<accession>A0A084U8E1</accession>
<evidence type="ECO:0000313" key="4">
    <source>
        <dbReference type="Proteomes" id="UP000053675"/>
    </source>
</evidence>
<evidence type="ECO:0000256" key="2">
    <source>
        <dbReference type="SAM" id="SignalP"/>
    </source>
</evidence>
<proteinExistence type="predicted"/>
<sequence length="113" mass="11640">MNPRPLFMLFSLLLAVSFGLQSLPNGGWPTMGAPLLQEAEHQSPALGEKGPTVVKTAARAKSPTPPDPEAITTLATLSLNPQVLPEPAARAAVSASPSHAHTRPAPRAPPVAG</sequence>
<feature type="region of interest" description="Disordered" evidence="1">
    <location>
        <begin position="42"/>
        <end position="69"/>
    </location>
</feature>
<feature type="signal peptide" evidence="2">
    <location>
        <begin position="1"/>
        <end position="22"/>
    </location>
</feature>
<dbReference type="EMBL" id="JMQM01000001">
    <property type="protein sequence ID" value="KFB09227.1"/>
    <property type="molecule type" value="Genomic_DNA"/>
</dbReference>
<comment type="caution">
    <text evidence="3">The sequence shown here is derived from an EMBL/GenBank/DDBJ whole genome shotgun (WGS) entry which is preliminary data.</text>
</comment>
<dbReference type="STRING" id="472175.EL18_00242"/>
<keyword evidence="2" id="KW-0732">Signal</keyword>
<dbReference type="Proteomes" id="UP000053675">
    <property type="component" value="Unassembled WGS sequence"/>
</dbReference>
<gene>
    <name evidence="3" type="ORF">EL18_00242</name>
</gene>
<feature type="compositionally biased region" description="Low complexity" evidence="1">
    <location>
        <begin position="87"/>
        <end position="105"/>
    </location>
</feature>
<reference evidence="3 4" key="1">
    <citation type="submission" date="2014-05" db="EMBL/GenBank/DDBJ databases">
        <title>Draft Genome Sequence of Nitratireductor basaltis Strain UMTGB225, A Marine Bacterium Isolated from Green Barrel Tunicate.</title>
        <authorList>
            <person name="Gan H.Y."/>
        </authorList>
    </citation>
    <scope>NUCLEOTIDE SEQUENCE [LARGE SCALE GENOMIC DNA]</scope>
    <source>
        <strain evidence="3 4">UMTGB225</strain>
    </source>
</reference>
<feature type="chain" id="PRO_5001783153" evidence="2">
    <location>
        <begin position="23"/>
        <end position="113"/>
    </location>
</feature>
<dbReference type="PATRIC" id="fig|472175.3.peg.249"/>
<protein>
    <submittedName>
        <fullName evidence="3">Uncharacterized protein</fullName>
    </submittedName>
</protein>
<organism evidence="3 4">
    <name type="scientific">Nitratireductor basaltis</name>
    <dbReference type="NCBI Taxonomy" id="472175"/>
    <lineage>
        <taxon>Bacteria</taxon>
        <taxon>Pseudomonadati</taxon>
        <taxon>Pseudomonadota</taxon>
        <taxon>Alphaproteobacteria</taxon>
        <taxon>Hyphomicrobiales</taxon>
        <taxon>Phyllobacteriaceae</taxon>
        <taxon>Nitratireductor</taxon>
    </lineage>
</organism>
<dbReference type="RefSeq" id="WP_152552927.1">
    <property type="nucleotide sequence ID" value="NZ_JMQM01000001.1"/>
</dbReference>
<name>A0A084U8E1_9HYPH</name>
<keyword evidence="4" id="KW-1185">Reference proteome</keyword>
<dbReference type="AlphaFoldDB" id="A0A084U8E1"/>
<evidence type="ECO:0000313" key="3">
    <source>
        <dbReference type="EMBL" id="KFB09227.1"/>
    </source>
</evidence>
<feature type="region of interest" description="Disordered" evidence="1">
    <location>
        <begin position="87"/>
        <end position="113"/>
    </location>
</feature>